<dbReference type="PANTHER" id="PTHR47160">
    <property type="entry name" value="PUTATIVE-RELATED"/>
    <property type="match status" value="1"/>
</dbReference>
<organism evidence="2 3">
    <name type="scientific">Adineta ricciae</name>
    <name type="common">Rotifer</name>
    <dbReference type="NCBI Taxonomy" id="249248"/>
    <lineage>
        <taxon>Eukaryota</taxon>
        <taxon>Metazoa</taxon>
        <taxon>Spiralia</taxon>
        <taxon>Gnathifera</taxon>
        <taxon>Rotifera</taxon>
        <taxon>Eurotatoria</taxon>
        <taxon>Bdelloidea</taxon>
        <taxon>Adinetida</taxon>
        <taxon>Adinetidae</taxon>
        <taxon>Adineta</taxon>
    </lineage>
</organism>
<evidence type="ECO:0000259" key="1">
    <source>
        <dbReference type="Pfam" id="PF10551"/>
    </source>
</evidence>
<feature type="domain" description="MULE transposase" evidence="1">
    <location>
        <begin position="68"/>
        <end position="161"/>
    </location>
</feature>
<dbReference type="EMBL" id="CAJNOR010014427">
    <property type="protein sequence ID" value="CAF1678215.1"/>
    <property type="molecule type" value="Genomic_DNA"/>
</dbReference>
<sequence length="265" mass="30386">SGLNRARRKLTPTLPTSNLFDIPPGYQTTASGETFLICDKMVSRKKRMLIFSSPKQLQLLFESSMGFLDGTFYATPPFFDQIFTIHGLKFDCAFPCIFAVLPDRKKATYQELFQEVKSIAASMGQIWQPDQIMSDFETGLMPAVSAEFPLCVHKGCFYHYSQCLYRRIQSTGLATAYSQDEALRSCCKKLMALPFLPINEVENAFYSLRTTADQEVKKKLRDLFLYFDDYWLNTVPVEMWNIHGCDHRTNNICEGIYNLMPTSID</sequence>
<dbReference type="InterPro" id="IPR018289">
    <property type="entry name" value="MULE_transposase_dom"/>
</dbReference>
<reference evidence="2" key="1">
    <citation type="submission" date="2021-02" db="EMBL/GenBank/DDBJ databases">
        <authorList>
            <person name="Nowell W R."/>
        </authorList>
    </citation>
    <scope>NUCLEOTIDE SEQUENCE</scope>
</reference>
<evidence type="ECO:0000313" key="2">
    <source>
        <dbReference type="EMBL" id="CAF1678215.1"/>
    </source>
</evidence>
<name>A0A816GRR6_ADIRI</name>
<dbReference type="PANTHER" id="PTHR47160:SF10">
    <property type="entry name" value="MULE TRANSPOSASE DOMAIN-CONTAINING PROTEIN"/>
    <property type="match status" value="1"/>
</dbReference>
<evidence type="ECO:0000313" key="3">
    <source>
        <dbReference type="Proteomes" id="UP000663828"/>
    </source>
</evidence>
<comment type="caution">
    <text evidence="2">The sequence shown here is derived from an EMBL/GenBank/DDBJ whole genome shotgun (WGS) entry which is preliminary data.</text>
</comment>
<proteinExistence type="predicted"/>
<dbReference type="Proteomes" id="UP000663828">
    <property type="component" value="Unassembled WGS sequence"/>
</dbReference>
<keyword evidence="3" id="KW-1185">Reference proteome</keyword>
<dbReference type="Pfam" id="PF10551">
    <property type="entry name" value="MULE"/>
    <property type="match status" value="1"/>
</dbReference>
<dbReference type="AlphaFoldDB" id="A0A816GRR6"/>
<protein>
    <recommendedName>
        <fullName evidence="1">MULE transposase domain-containing protein</fullName>
    </recommendedName>
</protein>
<feature type="non-terminal residue" evidence="2">
    <location>
        <position position="1"/>
    </location>
</feature>
<accession>A0A816GRR6</accession>
<gene>
    <name evidence="2" type="ORF">XAT740_LOCUS60025</name>
</gene>